<comment type="caution">
    <text evidence="10">The sequence shown here is derived from an EMBL/GenBank/DDBJ whole genome shotgun (WGS) entry which is preliminary data.</text>
</comment>
<evidence type="ECO:0000313" key="10">
    <source>
        <dbReference type="EMBL" id="KAL1587487.1"/>
    </source>
</evidence>
<dbReference type="InterPro" id="IPR036851">
    <property type="entry name" value="Chloroperoxidase-like_sf"/>
</dbReference>
<dbReference type="PANTHER" id="PTHR33577:SF1">
    <property type="entry name" value="HEME HALOPEROXIDASE FAMILY PROFILE DOMAIN-CONTAINING PROTEIN"/>
    <property type="match status" value="1"/>
</dbReference>
<evidence type="ECO:0000256" key="7">
    <source>
        <dbReference type="ARBA" id="ARBA00025795"/>
    </source>
</evidence>
<dbReference type="PANTHER" id="PTHR33577">
    <property type="entry name" value="STERIGMATOCYSTIN BIOSYNTHESIS PEROXIDASE STCC-RELATED"/>
    <property type="match status" value="1"/>
</dbReference>
<dbReference type="RefSeq" id="XP_069230592.1">
    <property type="nucleotide sequence ID" value="XM_069372431.1"/>
</dbReference>
<gene>
    <name evidence="10" type="ORF">WHR41_03825</name>
</gene>
<evidence type="ECO:0000256" key="3">
    <source>
        <dbReference type="ARBA" id="ARBA00022617"/>
    </source>
</evidence>
<comment type="cofactor">
    <cofactor evidence="1">
        <name>heme b</name>
        <dbReference type="ChEBI" id="CHEBI:60344"/>
    </cofactor>
</comment>
<keyword evidence="6" id="KW-0408">Iron</keyword>
<evidence type="ECO:0000256" key="4">
    <source>
        <dbReference type="ARBA" id="ARBA00022723"/>
    </source>
</evidence>
<dbReference type="Gene3D" id="1.10.489.10">
    <property type="entry name" value="Chloroperoxidase-like"/>
    <property type="match status" value="1"/>
</dbReference>
<proteinExistence type="inferred from homology"/>
<dbReference type="Proteomes" id="UP000803884">
    <property type="component" value="Unassembled WGS sequence"/>
</dbReference>
<evidence type="ECO:0000256" key="8">
    <source>
        <dbReference type="SAM" id="SignalP"/>
    </source>
</evidence>
<evidence type="ECO:0000259" key="9">
    <source>
        <dbReference type="PROSITE" id="PS51405"/>
    </source>
</evidence>
<keyword evidence="5" id="KW-0560">Oxidoreductase</keyword>
<evidence type="ECO:0000256" key="2">
    <source>
        <dbReference type="ARBA" id="ARBA00022559"/>
    </source>
</evidence>
<accession>A0AB34KQY3</accession>
<feature type="chain" id="PRO_5044336627" description="Heme haloperoxidase family profile domain-containing protein" evidence="8">
    <location>
        <begin position="18"/>
        <end position="408"/>
    </location>
</feature>
<dbReference type="GO" id="GO:0004601">
    <property type="term" value="F:peroxidase activity"/>
    <property type="evidence" value="ECO:0007669"/>
    <property type="project" value="UniProtKB-KW"/>
</dbReference>
<keyword evidence="3" id="KW-0349">Heme</keyword>
<dbReference type="InterPro" id="IPR000028">
    <property type="entry name" value="Chloroperoxidase"/>
</dbReference>
<feature type="signal peptide" evidence="8">
    <location>
        <begin position="1"/>
        <end position="17"/>
    </location>
</feature>
<evidence type="ECO:0000256" key="5">
    <source>
        <dbReference type="ARBA" id="ARBA00023002"/>
    </source>
</evidence>
<evidence type="ECO:0000256" key="6">
    <source>
        <dbReference type="ARBA" id="ARBA00023004"/>
    </source>
</evidence>
<keyword evidence="4" id="KW-0479">Metal-binding</keyword>
<organism evidence="10 11">
    <name type="scientific">Cladosporium halotolerans</name>
    <dbReference type="NCBI Taxonomy" id="1052096"/>
    <lineage>
        <taxon>Eukaryota</taxon>
        <taxon>Fungi</taxon>
        <taxon>Dikarya</taxon>
        <taxon>Ascomycota</taxon>
        <taxon>Pezizomycotina</taxon>
        <taxon>Dothideomycetes</taxon>
        <taxon>Dothideomycetidae</taxon>
        <taxon>Cladosporiales</taxon>
        <taxon>Cladosporiaceae</taxon>
        <taxon>Cladosporium</taxon>
    </lineage>
</organism>
<dbReference type="PROSITE" id="PS51405">
    <property type="entry name" value="HEME_HALOPEROXIDASE"/>
    <property type="match status" value="1"/>
</dbReference>
<dbReference type="SUPFAM" id="SSF47571">
    <property type="entry name" value="Cloroperoxidase"/>
    <property type="match status" value="1"/>
</dbReference>
<feature type="domain" description="Heme haloperoxidase family profile" evidence="9">
    <location>
        <begin position="57"/>
        <end position="298"/>
    </location>
</feature>
<dbReference type="GO" id="GO:0046872">
    <property type="term" value="F:metal ion binding"/>
    <property type="evidence" value="ECO:0007669"/>
    <property type="project" value="UniProtKB-KW"/>
</dbReference>
<keyword evidence="11" id="KW-1185">Reference proteome</keyword>
<dbReference type="Pfam" id="PF01328">
    <property type="entry name" value="Peroxidase_2"/>
    <property type="match status" value="1"/>
</dbReference>
<reference evidence="10 11" key="1">
    <citation type="journal article" date="2020" name="Microbiol. Resour. Announc.">
        <title>Draft Genome Sequence of a Cladosporium Species Isolated from the Mesophotic Ascidian Didemnum maculosum.</title>
        <authorList>
            <person name="Gioti A."/>
            <person name="Siaperas R."/>
            <person name="Nikolaivits E."/>
            <person name="Le Goff G."/>
            <person name="Ouazzani J."/>
            <person name="Kotoulas G."/>
            <person name="Topakas E."/>
        </authorList>
    </citation>
    <scope>NUCLEOTIDE SEQUENCE [LARGE SCALE GENOMIC DNA]</scope>
    <source>
        <strain evidence="10 11">TM138-S3</strain>
    </source>
</reference>
<dbReference type="AlphaFoldDB" id="A0AB34KQY3"/>
<comment type="similarity">
    <text evidence="7">Belongs to the chloroperoxidase family.</text>
</comment>
<keyword evidence="2" id="KW-0575">Peroxidase</keyword>
<dbReference type="GeneID" id="96005269"/>
<evidence type="ECO:0000313" key="11">
    <source>
        <dbReference type="Proteomes" id="UP000803884"/>
    </source>
</evidence>
<protein>
    <recommendedName>
        <fullName evidence="9">Heme haloperoxidase family profile domain-containing protein</fullName>
    </recommendedName>
</protein>
<keyword evidence="8" id="KW-0732">Signal</keyword>
<evidence type="ECO:0000256" key="1">
    <source>
        <dbReference type="ARBA" id="ARBA00001970"/>
    </source>
</evidence>
<sequence>MKSTSALCLALAGLSHAYPNILEHLEQAGAGSAKVKRQTPLSTPPFDAASQYVDTTGSHAFQAPGPTDQRGPCPGLNALANHGYLPHNGIGTITQFIESTGKVFGMGVDLSTILAVYGAAVDGDGLKWSIGGPDSRVGLSDLLGKPQGISGSHNKYEGDGSPTRCDLYQCGNAVDLNMELFQELYDLGKAEDDYDLQLLTDRRFARTEQCKDENPYCFFAPFAGVIAQPAAWSFIYRFMSNKSEEFPSGKLNGEVLKSFYGVTGEDGNFQYNRGHERIPDNWYTRNIIDAYTVPYLNLDTNAMLLQHLEFASVGGNTGTTNSFVGLDPSDLTGGVFNAATLAEGNNLMCYGLQLALQQTPDLLSGVLAGITNSLGCPALTKIQDDQFDQFPGYTESYNGYTPPKDGIL</sequence>
<dbReference type="EMBL" id="JAAQHG020000010">
    <property type="protein sequence ID" value="KAL1587487.1"/>
    <property type="molecule type" value="Genomic_DNA"/>
</dbReference>
<name>A0AB34KQY3_9PEZI</name>